<evidence type="ECO:0000256" key="1">
    <source>
        <dbReference type="SAM" id="MobiDB-lite"/>
    </source>
</evidence>
<protein>
    <submittedName>
        <fullName evidence="2">Uncharacterized protein</fullName>
    </submittedName>
</protein>
<organism evidence="2">
    <name type="scientific">Cuerna arida</name>
    <dbReference type="NCBI Taxonomy" id="1464854"/>
    <lineage>
        <taxon>Eukaryota</taxon>
        <taxon>Metazoa</taxon>
        <taxon>Ecdysozoa</taxon>
        <taxon>Arthropoda</taxon>
        <taxon>Hexapoda</taxon>
        <taxon>Insecta</taxon>
        <taxon>Pterygota</taxon>
        <taxon>Neoptera</taxon>
        <taxon>Paraneoptera</taxon>
        <taxon>Hemiptera</taxon>
        <taxon>Auchenorrhyncha</taxon>
        <taxon>Membracoidea</taxon>
        <taxon>Cicadellidae</taxon>
        <taxon>Cicadellinae</taxon>
        <taxon>Proconiini</taxon>
        <taxon>Cuerna</taxon>
    </lineage>
</organism>
<feature type="compositionally biased region" description="Low complexity" evidence="1">
    <location>
        <begin position="79"/>
        <end position="94"/>
    </location>
</feature>
<feature type="non-terminal residue" evidence="2">
    <location>
        <position position="1"/>
    </location>
</feature>
<feature type="non-terminal residue" evidence="2">
    <location>
        <position position="177"/>
    </location>
</feature>
<gene>
    <name evidence="2" type="ORF">g.3401</name>
</gene>
<proteinExistence type="predicted"/>
<feature type="region of interest" description="Disordered" evidence="1">
    <location>
        <begin position="72"/>
        <end position="103"/>
    </location>
</feature>
<reference evidence="2" key="1">
    <citation type="submission" date="2015-11" db="EMBL/GenBank/DDBJ databases">
        <title>De novo transcriptome assembly of four potential Pierce s Disease insect vectors from Arizona vineyards.</title>
        <authorList>
            <person name="Tassone E.E."/>
        </authorList>
    </citation>
    <scope>NUCLEOTIDE SEQUENCE</scope>
</reference>
<dbReference type="EMBL" id="GECZ01002921">
    <property type="protein sequence ID" value="JAS66848.1"/>
    <property type="molecule type" value="Transcribed_RNA"/>
</dbReference>
<sequence>NKLSTLQAHSTNYCSSHDGYQNNFYSGCSSNSDRNNISQLPTVNSNLNPCIQQQTFPRISSSVTENTLDSLHTHPNLPTTFSTSSFEITSNSSDSNDRQTTKSIDTINTKSTMDATNIKPNHHLLSNNQLMSDNHSSYPFNCNREETLRIENLSNYSPNVHEISILEKGLTFSPTPR</sequence>
<accession>A0A1B6GWM3</accession>
<evidence type="ECO:0000313" key="2">
    <source>
        <dbReference type="EMBL" id="JAS66848.1"/>
    </source>
</evidence>
<name>A0A1B6GWM3_9HEMI</name>
<dbReference type="AlphaFoldDB" id="A0A1B6GWM3"/>